<reference evidence="2" key="1">
    <citation type="journal article" date="2021" name="PeerJ">
        <title>Extensive microbial diversity within the chicken gut microbiome revealed by metagenomics and culture.</title>
        <authorList>
            <person name="Gilroy R."/>
            <person name="Ravi A."/>
            <person name="Getino M."/>
            <person name="Pursley I."/>
            <person name="Horton D.L."/>
            <person name="Alikhan N.F."/>
            <person name="Baker D."/>
            <person name="Gharbi K."/>
            <person name="Hall N."/>
            <person name="Watson M."/>
            <person name="Adriaenssens E.M."/>
            <person name="Foster-Nyarko E."/>
            <person name="Jarju S."/>
            <person name="Secka A."/>
            <person name="Antonio M."/>
            <person name="Oren A."/>
            <person name="Chaudhuri R.R."/>
            <person name="La Ragione R."/>
            <person name="Hildebrand F."/>
            <person name="Pallen M.J."/>
        </authorList>
    </citation>
    <scope>NUCLEOTIDE SEQUENCE</scope>
    <source>
        <strain evidence="2">ChiGjej4B4-18154</strain>
    </source>
</reference>
<keyword evidence="1" id="KW-0812">Transmembrane</keyword>
<keyword evidence="1" id="KW-0472">Membrane</keyword>
<reference evidence="2" key="2">
    <citation type="submission" date="2021-04" db="EMBL/GenBank/DDBJ databases">
        <authorList>
            <person name="Gilroy R."/>
        </authorList>
    </citation>
    <scope>NUCLEOTIDE SEQUENCE</scope>
    <source>
        <strain evidence="2">ChiGjej4B4-18154</strain>
    </source>
</reference>
<evidence type="ECO:0000313" key="2">
    <source>
        <dbReference type="EMBL" id="HIZ30434.1"/>
    </source>
</evidence>
<accession>A0A9D2E3R2</accession>
<feature type="transmembrane region" description="Helical" evidence="1">
    <location>
        <begin position="34"/>
        <end position="55"/>
    </location>
</feature>
<dbReference type="AlphaFoldDB" id="A0A9D2E3R2"/>
<evidence type="ECO:0000256" key="1">
    <source>
        <dbReference type="SAM" id="Phobius"/>
    </source>
</evidence>
<comment type="caution">
    <text evidence="2">The sequence shown here is derived from an EMBL/GenBank/DDBJ whole genome shotgun (WGS) entry which is preliminary data.</text>
</comment>
<sequence>MASARYTLNIKPEDLEPDKPRELTRKEKLANWWWYHRLHVGIGAAVLAVVIWLAVDFFGRVLPDYQIALVTEQYIPDTVLSELGDALAVYGADLNGDGQTLVQVNGYQLSFTATEEEDSSVAMDALTQMTGLTTLTGDVSARTSLIFLTDDPEGFQLSFELLAAADGSLLPEGASAEEAQLFAFGDCPALAELALSDETRAYLETFYIARRGFADGKTLADYPQENEALYKTLTAGAAAQ</sequence>
<protein>
    <submittedName>
        <fullName evidence="2">Uncharacterized protein</fullName>
    </submittedName>
</protein>
<gene>
    <name evidence="2" type="ORF">H9813_04255</name>
</gene>
<dbReference type="Proteomes" id="UP000824035">
    <property type="component" value="Unassembled WGS sequence"/>
</dbReference>
<proteinExistence type="predicted"/>
<keyword evidence="1" id="KW-1133">Transmembrane helix</keyword>
<evidence type="ECO:0000313" key="3">
    <source>
        <dbReference type="Proteomes" id="UP000824035"/>
    </source>
</evidence>
<dbReference type="EMBL" id="DXBV01000038">
    <property type="protein sequence ID" value="HIZ30434.1"/>
    <property type="molecule type" value="Genomic_DNA"/>
</dbReference>
<name>A0A9D2E3R2_9FIRM</name>
<organism evidence="2 3">
    <name type="scientific">Candidatus Allofournierella merdipullorum</name>
    <dbReference type="NCBI Taxonomy" id="2838595"/>
    <lineage>
        <taxon>Bacteria</taxon>
        <taxon>Bacillati</taxon>
        <taxon>Bacillota</taxon>
        <taxon>Clostridia</taxon>
        <taxon>Eubacteriales</taxon>
        <taxon>Oscillospiraceae</taxon>
        <taxon>Allofournierella</taxon>
    </lineage>
</organism>